<dbReference type="SMART" id="SM00388">
    <property type="entry name" value="HisKA"/>
    <property type="match status" value="1"/>
</dbReference>
<dbReference type="InterPro" id="IPR000014">
    <property type="entry name" value="PAS"/>
</dbReference>
<organism evidence="10 11">
    <name type="scientific">Candidatus Wolfebacteria bacterium GW2011_GWC1_43_10</name>
    <dbReference type="NCBI Taxonomy" id="1619011"/>
    <lineage>
        <taxon>Bacteria</taxon>
        <taxon>Candidatus Wolfeibacteriota</taxon>
    </lineage>
</organism>
<dbReference type="PATRIC" id="fig|1619011.3.peg.244"/>
<dbReference type="PROSITE" id="PS50109">
    <property type="entry name" value="HIS_KIN"/>
    <property type="match status" value="1"/>
</dbReference>
<dbReference type="Pfam" id="PF02518">
    <property type="entry name" value="HATPase_c"/>
    <property type="match status" value="1"/>
</dbReference>
<dbReference type="InterPro" id="IPR003661">
    <property type="entry name" value="HisK_dim/P_dom"/>
</dbReference>
<dbReference type="SMART" id="SM00387">
    <property type="entry name" value="HATPase_c"/>
    <property type="match status" value="1"/>
</dbReference>
<keyword evidence="7" id="KW-0472">Membrane</keyword>
<dbReference type="Gene3D" id="3.30.450.20">
    <property type="entry name" value="PAS domain"/>
    <property type="match status" value="1"/>
</dbReference>
<dbReference type="GO" id="GO:0006355">
    <property type="term" value="P:regulation of DNA-templated transcription"/>
    <property type="evidence" value="ECO:0007669"/>
    <property type="project" value="InterPro"/>
</dbReference>
<dbReference type="InterPro" id="IPR035965">
    <property type="entry name" value="PAS-like_dom_sf"/>
</dbReference>
<evidence type="ECO:0000256" key="7">
    <source>
        <dbReference type="SAM" id="Phobius"/>
    </source>
</evidence>
<dbReference type="CDD" id="cd00082">
    <property type="entry name" value="HisKA"/>
    <property type="match status" value="1"/>
</dbReference>
<dbReference type="InterPro" id="IPR036890">
    <property type="entry name" value="HATPase_C_sf"/>
</dbReference>
<feature type="domain" description="PAS" evidence="9">
    <location>
        <begin position="77"/>
        <end position="128"/>
    </location>
</feature>
<evidence type="ECO:0000256" key="4">
    <source>
        <dbReference type="ARBA" id="ARBA00022679"/>
    </source>
</evidence>
<dbReference type="InterPro" id="IPR004358">
    <property type="entry name" value="Sig_transdc_His_kin-like_C"/>
</dbReference>
<evidence type="ECO:0000313" key="11">
    <source>
        <dbReference type="Proteomes" id="UP000034810"/>
    </source>
</evidence>
<evidence type="ECO:0000256" key="6">
    <source>
        <dbReference type="ARBA" id="ARBA00023012"/>
    </source>
</evidence>
<dbReference type="PROSITE" id="PS50112">
    <property type="entry name" value="PAS"/>
    <property type="match status" value="1"/>
</dbReference>
<dbReference type="SUPFAM" id="SSF55785">
    <property type="entry name" value="PYP-like sensor domain (PAS domain)"/>
    <property type="match status" value="1"/>
</dbReference>
<dbReference type="Proteomes" id="UP000034810">
    <property type="component" value="Unassembled WGS sequence"/>
</dbReference>
<dbReference type="Gene3D" id="1.10.287.130">
    <property type="match status" value="1"/>
</dbReference>
<reference evidence="10 11" key="1">
    <citation type="journal article" date="2015" name="Nature">
        <title>rRNA introns, odd ribosomes, and small enigmatic genomes across a large radiation of phyla.</title>
        <authorList>
            <person name="Brown C.T."/>
            <person name="Hug L.A."/>
            <person name="Thomas B.C."/>
            <person name="Sharon I."/>
            <person name="Castelle C.J."/>
            <person name="Singh A."/>
            <person name="Wilkins M.J."/>
            <person name="Williams K.H."/>
            <person name="Banfield J.F."/>
        </authorList>
    </citation>
    <scope>NUCLEOTIDE SEQUENCE [LARGE SCALE GENOMIC DNA]</scope>
</reference>
<keyword evidence="6" id="KW-0902">Two-component regulatory system</keyword>
<evidence type="ECO:0000256" key="3">
    <source>
        <dbReference type="ARBA" id="ARBA00022553"/>
    </source>
</evidence>
<keyword evidence="4 10" id="KW-0808">Transferase</keyword>
<feature type="transmembrane region" description="Helical" evidence="7">
    <location>
        <begin position="46"/>
        <end position="68"/>
    </location>
</feature>
<dbReference type="PRINTS" id="PR00344">
    <property type="entry name" value="BCTRLSENSOR"/>
</dbReference>
<feature type="domain" description="Histidine kinase" evidence="8">
    <location>
        <begin position="213"/>
        <end position="432"/>
    </location>
</feature>
<dbReference type="CDD" id="cd00130">
    <property type="entry name" value="PAS"/>
    <property type="match status" value="1"/>
</dbReference>
<gene>
    <name evidence="10" type="ORF">UV58_C0005G0020</name>
</gene>
<dbReference type="EC" id="2.7.13.3" evidence="2"/>
<name>A0A0G1EIB7_9BACT</name>
<dbReference type="SUPFAM" id="SSF47384">
    <property type="entry name" value="Homodimeric domain of signal transducing histidine kinase"/>
    <property type="match status" value="1"/>
</dbReference>
<dbReference type="SUPFAM" id="SSF55874">
    <property type="entry name" value="ATPase domain of HSP90 chaperone/DNA topoisomerase II/histidine kinase"/>
    <property type="match status" value="1"/>
</dbReference>
<dbReference type="InterPro" id="IPR013767">
    <property type="entry name" value="PAS_fold"/>
</dbReference>
<dbReference type="InterPro" id="IPR005467">
    <property type="entry name" value="His_kinase_dom"/>
</dbReference>
<dbReference type="EMBL" id="LCFA01000005">
    <property type="protein sequence ID" value="KKS82766.1"/>
    <property type="molecule type" value="Genomic_DNA"/>
</dbReference>
<keyword evidence="7" id="KW-0812">Transmembrane</keyword>
<dbReference type="SMART" id="SM00091">
    <property type="entry name" value="PAS"/>
    <property type="match status" value="1"/>
</dbReference>
<protein>
    <recommendedName>
        <fullName evidence="2">histidine kinase</fullName>
        <ecNumber evidence="2">2.7.13.3</ecNumber>
    </recommendedName>
</protein>
<dbReference type="InterPro" id="IPR036097">
    <property type="entry name" value="HisK_dim/P_sf"/>
</dbReference>
<evidence type="ECO:0000256" key="5">
    <source>
        <dbReference type="ARBA" id="ARBA00022777"/>
    </source>
</evidence>
<proteinExistence type="predicted"/>
<accession>A0A0G1EIB7</accession>
<evidence type="ECO:0000259" key="8">
    <source>
        <dbReference type="PROSITE" id="PS50109"/>
    </source>
</evidence>
<evidence type="ECO:0000256" key="1">
    <source>
        <dbReference type="ARBA" id="ARBA00000085"/>
    </source>
</evidence>
<dbReference type="InterPro" id="IPR050736">
    <property type="entry name" value="Sensor_HK_Regulatory"/>
</dbReference>
<dbReference type="InterPro" id="IPR003594">
    <property type="entry name" value="HATPase_dom"/>
</dbReference>
<dbReference type="Gene3D" id="3.30.565.10">
    <property type="entry name" value="Histidine kinase-like ATPase, C-terminal domain"/>
    <property type="match status" value="1"/>
</dbReference>
<dbReference type="PANTHER" id="PTHR43711:SF31">
    <property type="entry name" value="HISTIDINE KINASE"/>
    <property type="match status" value="1"/>
</dbReference>
<evidence type="ECO:0000259" key="9">
    <source>
        <dbReference type="PROSITE" id="PS50112"/>
    </source>
</evidence>
<comment type="catalytic activity">
    <reaction evidence="1">
        <text>ATP + protein L-histidine = ADP + protein N-phospho-L-histidine.</text>
        <dbReference type="EC" id="2.7.13.3"/>
    </reaction>
</comment>
<keyword evidence="3" id="KW-0597">Phosphoprotein</keyword>
<evidence type="ECO:0000256" key="2">
    <source>
        <dbReference type="ARBA" id="ARBA00012438"/>
    </source>
</evidence>
<evidence type="ECO:0000313" key="10">
    <source>
        <dbReference type="EMBL" id="KKS82766.1"/>
    </source>
</evidence>
<dbReference type="PANTHER" id="PTHR43711">
    <property type="entry name" value="TWO-COMPONENT HISTIDINE KINASE"/>
    <property type="match status" value="1"/>
</dbReference>
<dbReference type="FunFam" id="3.30.565.10:FF:000006">
    <property type="entry name" value="Sensor histidine kinase WalK"/>
    <property type="match status" value="1"/>
</dbReference>
<dbReference type="GO" id="GO:0000155">
    <property type="term" value="F:phosphorelay sensor kinase activity"/>
    <property type="evidence" value="ECO:0007669"/>
    <property type="project" value="InterPro"/>
</dbReference>
<feature type="transmembrane region" description="Helical" evidence="7">
    <location>
        <begin position="20"/>
        <end position="40"/>
    </location>
</feature>
<comment type="caution">
    <text evidence="10">The sequence shown here is derived from an EMBL/GenBank/DDBJ whole genome shotgun (WGS) entry which is preliminary data.</text>
</comment>
<keyword evidence="7" id="KW-1133">Transmembrane helix</keyword>
<keyword evidence="5 10" id="KW-0418">Kinase</keyword>
<dbReference type="Pfam" id="PF00989">
    <property type="entry name" value="PAS"/>
    <property type="match status" value="1"/>
</dbReference>
<dbReference type="AlphaFoldDB" id="A0A0G1EIB7"/>
<sequence>MNKENPHSSKLTKYLNQPEFRPVFYLVPLIAAAAVINVIYLSGIWLFVSTGILIISGALMVAISWVLAKANLNIKIKTLQMDSIISHLPSGVLAYDNDFNVLIFNPAAQEIFGLSQSEIFARKLSAEMASDPKFKLLAQVIFPSLAPTVVKRSEPGTYPQIVDISFSDPSLDLRVVTDRVADETGKITGFVKLITNRTREMELLKSKTEFITVAAHQLRTPLTAINWSFESLESANLPPQQKELVDTGFMAAKKMLKTVNDLLDVSKIEEGKFGYQFEEVNLVSYLEEILAQSNDFAKQLGIKLYFQRPANSNLMVFMDKQKVSMVLSNLLDNAIKYNVENGEVTVSVEEEKDEPFIRVSVKDTGIGIPADQIDKLFTKFFRAENVARYSPDGTGMGLYIARNVVVRHGGRIWAESELNRGTTFYFTLPTKQEVIPKREMIEFE</sequence>
<dbReference type="Pfam" id="PF00512">
    <property type="entry name" value="HisKA"/>
    <property type="match status" value="1"/>
</dbReference>